<feature type="region of interest" description="Disordered" evidence="1">
    <location>
        <begin position="1"/>
        <end position="26"/>
    </location>
</feature>
<feature type="region of interest" description="Disordered" evidence="1">
    <location>
        <begin position="216"/>
        <end position="235"/>
    </location>
</feature>
<accession>A0A8J2WTG4</accession>
<feature type="compositionally biased region" description="Basic and acidic residues" evidence="1">
    <location>
        <begin position="144"/>
        <end position="167"/>
    </location>
</feature>
<dbReference type="AlphaFoldDB" id="A0A8J2WTG4"/>
<feature type="region of interest" description="Disordered" evidence="1">
    <location>
        <begin position="313"/>
        <end position="354"/>
    </location>
</feature>
<feature type="region of interest" description="Disordered" evidence="1">
    <location>
        <begin position="67"/>
        <end position="202"/>
    </location>
</feature>
<feature type="compositionally biased region" description="Basic residues" evidence="1">
    <location>
        <begin position="67"/>
        <end position="79"/>
    </location>
</feature>
<dbReference type="Proteomes" id="UP000789595">
    <property type="component" value="Unassembled WGS sequence"/>
</dbReference>
<evidence type="ECO:0000256" key="1">
    <source>
        <dbReference type="SAM" id="MobiDB-lite"/>
    </source>
</evidence>
<protein>
    <submittedName>
        <fullName evidence="2">Uncharacterized protein</fullName>
    </submittedName>
</protein>
<proteinExistence type="predicted"/>
<gene>
    <name evidence="2" type="ORF">PECAL_1P11440</name>
</gene>
<organism evidence="2 3">
    <name type="scientific">Pelagomonas calceolata</name>
    <dbReference type="NCBI Taxonomy" id="35677"/>
    <lineage>
        <taxon>Eukaryota</taxon>
        <taxon>Sar</taxon>
        <taxon>Stramenopiles</taxon>
        <taxon>Ochrophyta</taxon>
        <taxon>Pelagophyceae</taxon>
        <taxon>Pelagomonadales</taxon>
        <taxon>Pelagomonadaceae</taxon>
        <taxon>Pelagomonas</taxon>
    </lineage>
</organism>
<dbReference type="OrthoDB" id="10669360at2759"/>
<feature type="region of interest" description="Disordered" evidence="1">
    <location>
        <begin position="246"/>
        <end position="290"/>
    </location>
</feature>
<name>A0A8J2WTG4_9STRA</name>
<dbReference type="EMBL" id="CAKKNE010000001">
    <property type="protein sequence ID" value="CAH0364765.1"/>
    <property type="molecule type" value="Genomic_DNA"/>
</dbReference>
<feature type="compositionally biased region" description="Basic and acidic residues" evidence="1">
    <location>
        <begin position="1"/>
        <end position="18"/>
    </location>
</feature>
<comment type="caution">
    <text evidence="2">The sequence shown here is derived from an EMBL/GenBank/DDBJ whole genome shotgun (WGS) entry which is preliminary data.</text>
</comment>
<feature type="compositionally biased region" description="Basic and acidic residues" evidence="1">
    <location>
        <begin position="390"/>
        <end position="412"/>
    </location>
</feature>
<feature type="compositionally biased region" description="Basic and acidic residues" evidence="1">
    <location>
        <begin position="270"/>
        <end position="290"/>
    </location>
</feature>
<evidence type="ECO:0000313" key="2">
    <source>
        <dbReference type="EMBL" id="CAH0364765.1"/>
    </source>
</evidence>
<reference evidence="2" key="1">
    <citation type="submission" date="2021-11" db="EMBL/GenBank/DDBJ databases">
        <authorList>
            <consortium name="Genoscope - CEA"/>
            <person name="William W."/>
        </authorList>
    </citation>
    <scope>NUCLEOTIDE SEQUENCE</scope>
</reference>
<feature type="compositionally biased region" description="Basic and acidic residues" evidence="1">
    <location>
        <begin position="179"/>
        <end position="202"/>
    </location>
</feature>
<feature type="compositionally biased region" description="Basic and acidic residues" evidence="1">
    <location>
        <begin position="323"/>
        <end position="349"/>
    </location>
</feature>
<feature type="compositionally biased region" description="Low complexity" evidence="1">
    <location>
        <begin position="251"/>
        <end position="261"/>
    </location>
</feature>
<feature type="region of interest" description="Disordered" evidence="1">
    <location>
        <begin position="388"/>
        <end position="412"/>
    </location>
</feature>
<sequence length="534" mass="62458">MADELVRRSYSRRDKDAYESESDGELETEALFEEVAALEEKVQSLDGTRDKQELLRTVAELRDVRKRYNRALGQRKSRGRPATAQSIARKRAMRDSNRRPQSARPRSRSPKRDSRMRRSWSGTTTQPKPFYNLENDVQLRLKKKEREERKKREKEDELRRRDERAREILLSTAQGLKPRGFEGVDRHQQEQNKRRDEAYARRQAELESLNECAQFKAKPLPKSTHSFRKQEAEADLDRIARIQRDAERTAAKATDTTTKPALNETAPARLETKVAWKAEEKKKVSETPEEITARLDREHARWRKTLERCKKVGRSGTIPVDPLAKRREAHEERRRKHAEEKARRERAAAEDMEAQENLLREKRVRRLARATANRLETTRQTYSSYLKAQAIREKQQAQRDREKKERDEQFARDEKLRLAAKRLAKDLKITQGREAMDPAEAARSARRDFRRQLRKNKARLDKAREKAPSLVARLSLESARDKARAQALRKVAKAVYGTDKADWSRVPDAEAIFDAEDRAFLEIGAEADDDFEFE</sequence>
<feature type="compositionally biased region" description="Basic residues" evidence="1">
    <location>
        <begin position="105"/>
        <end position="118"/>
    </location>
</feature>
<evidence type="ECO:0000313" key="3">
    <source>
        <dbReference type="Proteomes" id="UP000789595"/>
    </source>
</evidence>
<keyword evidence="3" id="KW-1185">Reference proteome</keyword>